<gene>
    <name evidence="4" type="ORF">PVK37_23715</name>
</gene>
<organism evidence="4 5">
    <name type="scientific">Micromonospora cathayae</name>
    <dbReference type="NCBI Taxonomy" id="3028804"/>
    <lineage>
        <taxon>Bacteria</taxon>
        <taxon>Bacillati</taxon>
        <taxon>Actinomycetota</taxon>
        <taxon>Actinomycetes</taxon>
        <taxon>Micromonosporales</taxon>
        <taxon>Micromonosporaceae</taxon>
        <taxon>Micromonospora</taxon>
    </lineage>
</organism>
<dbReference type="InterPro" id="IPR045336">
    <property type="entry name" value="MmgE_PrpD_N"/>
</dbReference>
<evidence type="ECO:0000259" key="3">
    <source>
        <dbReference type="Pfam" id="PF19305"/>
    </source>
</evidence>
<dbReference type="InterPro" id="IPR045337">
    <property type="entry name" value="MmgE_PrpD_C"/>
</dbReference>
<dbReference type="Pfam" id="PF03972">
    <property type="entry name" value="MmgE_PrpD_N"/>
    <property type="match status" value="1"/>
</dbReference>
<proteinExistence type="inferred from homology"/>
<reference evidence="4 5" key="1">
    <citation type="submission" date="2023-02" db="EMBL/GenBank/DDBJ databases">
        <authorList>
            <person name="Mo P."/>
        </authorList>
    </citation>
    <scope>NUCLEOTIDE SEQUENCE [LARGE SCALE GENOMIC DNA]</scope>
    <source>
        <strain evidence="4 5">HUAS 3</strain>
    </source>
</reference>
<dbReference type="PANTHER" id="PTHR16943">
    <property type="entry name" value="2-METHYLCITRATE DEHYDRATASE-RELATED"/>
    <property type="match status" value="1"/>
</dbReference>
<evidence type="ECO:0000313" key="5">
    <source>
        <dbReference type="Proteomes" id="UP001219605"/>
    </source>
</evidence>
<comment type="similarity">
    <text evidence="1">Belongs to the PrpD family.</text>
</comment>
<dbReference type="Gene3D" id="1.10.4100.10">
    <property type="entry name" value="2-methylcitrate dehydratase PrpD"/>
    <property type="match status" value="1"/>
</dbReference>
<dbReference type="InterPro" id="IPR005656">
    <property type="entry name" value="MmgE_PrpD"/>
</dbReference>
<dbReference type="InterPro" id="IPR042188">
    <property type="entry name" value="MmgE/PrpD_sf_2"/>
</dbReference>
<accession>A0ABY7ZKP1</accession>
<name>A0ABY7ZKP1_9ACTN</name>
<evidence type="ECO:0000259" key="2">
    <source>
        <dbReference type="Pfam" id="PF03972"/>
    </source>
</evidence>
<dbReference type="Proteomes" id="UP001219605">
    <property type="component" value="Chromosome"/>
</dbReference>
<dbReference type="Pfam" id="PF19305">
    <property type="entry name" value="MmgE_PrpD_C"/>
    <property type="match status" value="1"/>
</dbReference>
<dbReference type="InterPro" id="IPR036148">
    <property type="entry name" value="MmgE/PrpD_sf"/>
</dbReference>
<evidence type="ECO:0000256" key="1">
    <source>
        <dbReference type="ARBA" id="ARBA00006174"/>
    </source>
</evidence>
<dbReference type="PANTHER" id="PTHR16943:SF8">
    <property type="entry name" value="2-METHYLCITRATE DEHYDRATASE"/>
    <property type="match status" value="1"/>
</dbReference>
<dbReference type="RefSeq" id="WP_275029966.1">
    <property type="nucleotide sequence ID" value="NZ_CP118615.1"/>
</dbReference>
<dbReference type="Gene3D" id="3.30.1330.120">
    <property type="entry name" value="2-methylcitrate dehydratase PrpD"/>
    <property type="match status" value="1"/>
</dbReference>
<evidence type="ECO:0000313" key="4">
    <source>
        <dbReference type="EMBL" id="WDZ83447.1"/>
    </source>
</evidence>
<keyword evidence="5" id="KW-1185">Reference proteome</keyword>
<feature type="domain" description="MmgE/PrpD N-terminal" evidence="2">
    <location>
        <begin position="5"/>
        <end position="222"/>
    </location>
</feature>
<protein>
    <submittedName>
        <fullName evidence="4">MmgE/PrpD family protein</fullName>
    </submittedName>
</protein>
<dbReference type="InterPro" id="IPR042183">
    <property type="entry name" value="MmgE/PrpD_sf_1"/>
</dbReference>
<feature type="domain" description="MmgE/PrpD C-terminal" evidence="3">
    <location>
        <begin position="267"/>
        <end position="431"/>
    </location>
</feature>
<sequence>MNSDEVAHRVAGLTFDTIPASARQRARERLRDTIGTALGGSRTSAARNAHRAMAADLGGFHALAPGAPARTATAAAFVSAVAASALDYDDGHYLGGAIHPSSVVVPAVLVAASDRPVPFADLLAAQVAGFEVAVRVAHLLWPRYDTARWFCTGTAGAVGAAAAAAKVRGGDADTIRRAMLVAWAHAPTAALQWPTVKEAIGWSAATGVTAARLAENGWMATPDGAAVPPAPAIFPPTPLEEPHAVDDPFVASLGEVFEIERSYLKPYSACRYTHTAVDALRALTADGLRPEHVRSIRVATHRWATFLTHHRPPSLEHAQYSYPFVLAAATVDGTAGPDQIAEHRLTDPAILDLAARIEVVHDPALDAHLPQHYGTTVEVTLTGGGTLRPEPRLVARGDPADPLDEAELAAKFTALVAPVSADGGDELRQALAADSDSATLWQAVARTGGDA</sequence>
<dbReference type="SUPFAM" id="SSF103378">
    <property type="entry name" value="2-methylcitrate dehydratase PrpD"/>
    <property type="match status" value="1"/>
</dbReference>
<dbReference type="EMBL" id="CP118615">
    <property type="protein sequence ID" value="WDZ83447.1"/>
    <property type="molecule type" value="Genomic_DNA"/>
</dbReference>